<feature type="domain" description="C2H2-type" evidence="11">
    <location>
        <begin position="254"/>
        <end position="284"/>
    </location>
</feature>
<dbReference type="SMART" id="SM00355">
    <property type="entry name" value="ZnF_C2H2"/>
    <property type="match status" value="10"/>
</dbReference>
<keyword evidence="6" id="KW-0805">Transcription regulation</keyword>
<feature type="domain" description="C2H2-type" evidence="11">
    <location>
        <begin position="193"/>
        <end position="222"/>
    </location>
</feature>
<keyword evidence="2" id="KW-0479">Metal-binding</keyword>
<keyword evidence="5" id="KW-0862">Zinc</keyword>
<feature type="compositionally biased region" description="Polar residues" evidence="10">
    <location>
        <begin position="26"/>
        <end position="36"/>
    </location>
</feature>
<evidence type="ECO:0000256" key="4">
    <source>
        <dbReference type="ARBA" id="ARBA00022771"/>
    </source>
</evidence>
<feature type="domain" description="C2H2-type" evidence="11">
    <location>
        <begin position="223"/>
        <end position="252"/>
    </location>
</feature>
<dbReference type="Gene3D" id="3.30.160.60">
    <property type="entry name" value="Classic Zinc Finger"/>
    <property type="match status" value="7"/>
</dbReference>
<evidence type="ECO:0000256" key="5">
    <source>
        <dbReference type="ARBA" id="ARBA00022833"/>
    </source>
</evidence>
<feature type="compositionally biased region" description="Basic residues" evidence="10">
    <location>
        <begin position="1"/>
        <end position="11"/>
    </location>
</feature>
<comment type="subcellular location">
    <subcellularLocation>
        <location evidence="1">Nucleus</location>
    </subcellularLocation>
</comment>
<dbReference type="PROSITE" id="PS00028">
    <property type="entry name" value="ZINC_FINGER_C2H2_1"/>
    <property type="match status" value="7"/>
</dbReference>
<evidence type="ECO:0000256" key="10">
    <source>
        <dbReference type="SAM" id="MobiDB-lite"/>
    </source>
</evidence>
<dbReference type="EMBL" id="CAJPIZ010008900">
    <property type="protein sequence ID" value="CAG2111458.1"/>
    <property type="molecule type" value="Genomic_DNA"/>
</dbReference>
<dbReference type="GO" id="GO:0003682">
    <property type="term" value="F:chromatin binding"/>
    <property type="evidence" value="ECO:0007669"/>
    <property type="project" value="UniProtKB-ARBA"/>
</dbReference>
<feature type="domain" description="C2H2-type" evidence="11">
    <location>
        <begin position="382"/>
        <end position="411"/>
    </location>
</feature>
<dbReference type="InterPro" id="IPR036236">
    <property type="entry name" value="Znf_C2H2_sf"/>
</dbReference>
<evidence type="ECO:0000259" key="11">
    <source>
        <dbReference type="PROSITE" id="PS50157"/>
    </source>
</evidence>
<dbReference type="GO" id="GO:0006357">
    <property type="term" value="P:regulation of transcription by RNA polymerase II"/>
    <property type="evidence" value="ECO:0007669"/>
    <property type="project" value="TreeGrafter"/>
</dbReference>
<keyword evidence="3" id="KW-0677">Repeat</keyword>
<evidence type="ECO:0000256" key="9">
    <source>
        <dbReference type="PROSITE-ProRule" id="PRU00042"/>
    </source>
</evidence>
<feature type="domain" description="C2H2-type" evidence="11">
    <location>
        <begin position="412"/>
        <end position="442"/>
    </location>
</feature>
<keyword evidence="4 9" id="KW-0863">Zinc-finger</keyword>
<sequence length="453" mass="52015">MRTIRAVHQKKTVNNENPMSVIDVTDGQQTSRSNGQKKAIRKTPEEDNEDSDETYVDNKHKNSMEKKPKTTIAAMKIKFKANKTKVESKSLQKVINRLTKKANNSGTDRPFRCQYEDCEAGFRSLSHLNRHVTKIHGNPAAEAVRQHRLQKQQCFDAITQSYVCPHADCGGKSYDTNTKFSHHLRVVHTSVRYPCGHDGCDKSFKTPKHLDTHRATHSPDKSYRCEHPGCSFTASLHKYLQQHSVIHLADRPVYRCFDTECAKTFRTQTGLKQHVNAEHSPNPTERLQCPHPGCDRSYLQNTHLRTHMATHCDVPTLPCSQCAELFRSEWYLKKHVATVHQKRPFVQKPKPIHACEWPGCDYKGTRTQLNHHKTIHTGEKPFACDWPECGKRFRVAANLKDHKNVHCNLRPYACHWPGCQYSCSNSANLAKHVKQNHSTNQSQRFIFNRSSLI</sequence>
<dbReference type="PANTHER" id="PTHR46179:SF13">
    <property type="entry name" value="C2H2-TYPE DOMAIN-CONTAINING PROTEIN"/>
    <property type="match status" value="1"/>
</dbReference>
<dbReference type="PANTHER" id="PTHR46179">
    <property type="entry name" value="ZINC FINGER PROTEIN"/>
    <property type="match status" value="1"/>
</dbReference>
<evidence type="ECO:0000313" key="13">
    <source>
        <dbReference type="Proteomes" id="UP000759131"/>
    </source>
</evidence>
<keyword evidence="13" id="KW-1185">Reference proteome</keyword>
<dbReference type="FunFam" id="3.30.160.60:FF:000690">
    <property type="entry name" value="Zinc finger protein 354C"/>
    <property type="match status" value="1"/>
</dbReference>
<dbReference type="AlphaFoldDB" id="A0A7R9KX59"/>
<dbReference type="SUPFAM" id="SSF57667">
    <property type="entry name" value="beta-beta-alpha zinc fingers"/>
    <property type="match status" value="5"/>
</dbReference>
<protein>
    <recommendedName>
        <fullName evidence="11">C2H2-type domain-containing protein</fullName>
    </recommendedName>
</protein>
<dbReference type="GO" id="GO:0005634">
    <property type="term" value="C:nucleus"/>
    <property type="evidence" value="ECO:0007669"/>
    <property type="project" value="UniProtKB-SubCell"/>
</dbReference>
<feature type="compositionally biased region" description="Acidic residues" evidence="10">
    <location>
        <begin position="46"/>
        <end position="55"/>
    </location>
</feature>
<name>A0A7R9KX59_9ACAR</name>
<feature type="domain" description="C2H2-type" evidence="11">
    <location>
        <begin position="111"/>
        <end position="141"/>
    </location>
</feature>
<evidence type="ECO:0000256" key="6">
    <source>
        <dbReference type="ARBA" id="ARBA00023015"/>
    </source>
</evidence>
<organism evidence="12">
    <name type="scientific">Medioppia subpectinata</name>
    <dbReference type="NCBI Taxonomy" id="1979941"/>
    <lineage>
        <taxon>Eukaryota</taxon>
        <taxon>Metazoa</taxon>
        <taxon>Ecdysozoa</taxon>
        <taxon>Arthropoda</taxon>
        <taxon>Chelicerata</taxon>
        <taxon>Arachnida</taxon>
        <taxon>Acari</taxon>
        <taxon>Acariformes</taxon>
        <taxon>Sarcoptiformes</taxon>
        <taxon>Oribatida</taxon>
        <taxon>Brachypylina</taxon>
        <taxon>Oppioidea</taxon>
        <taxon>Oppiidae</taxon>
        <taxon>Medioppia</taxon>
    </lineage>
</organism>
<reference evidence="12" key="1">
    <citation type="submission" date="2020-11" db="EMBL/GenBank/DDBJ databases">
        <authorList>
            <person name="Tran Van P."/>
        </authorList>
    </citation>
    <scope>NUCLEOTIDE SEQUENCE</scope>
</reference>
<dbReference type="GO" id="GO:0008270">
    <property type="term" value="F:zinc ion binding"/>
    <property type="evidence" value="ECO:0007669"/>
    <property type="project" value="UniProtKB-KW"/>
</dbReference>
<evidence type="ECO:0000256" key="3">
    <source>
        <dbReference type="ARBA" id="ARBA00022737"/>
    </source>
</evidence>
<proteinExistence type="predicted"/>
<evidence type="ECO:0000256" key="1">
    <source>
        <dbReference type="ARBA" id="ARBA00004123"/>
    </source>
</evidence>
<accession>A0A7R9KX59</accession>
<evidence type="ECO:0000313" key="12">
    <source>
        <dbReference type="EMBL" id="CAD7631028.1"/>
    </source>
</evidence>
<dbReference type="FunFam" id="3.30.160.60:FF:001102">
    <property type="entry name" value="Transcription factor IIIA"/>
    <property type="match status" value="1"/>
</dbReference>
<dbReference type="PROSITE" id="PS50157">
    <property type="entry name" value="ZINC_FINGER_C2H2_2"/>
    <property type="match status" value="7"/>
</dbReference>
<gene>
    <name evidence="12" type="ORF">OSB1V03_LOCUS11439</name>
</gene>
<dbReference type="OrthoDB" id="2687452at2759"/>
<dbReference type="Proteomes" id="UP000759131">
    <property type="component" value="Unassembled WGS sequence"/>
</dbReference>
<feature type="domain" description="C2H2-type" evidence="11">
    <location>
        <begin position="287"/>
        <end position="311"/>
    </location>
</feature>
<evidence type="ECO:0000256" key="7">
    <source>
        <dbReference type="ARBA" id="ARBA00023163"/>
    </source>
</evidence>
<evidence type="ECO:0000256" key="8">
    <source>
        <dbReference type="ARBA" id="ARBA00023242"/>
    </source>
</evidence>
<feature type="compositionally biased region" description="Basic and acidic residues" evidence="10">
    <location>
        <begin position="56"/>
        <end position="65"/>
    </location>
</feature>
<evidence type="ECO:0000256" key="2">
    <source>
        <dbReference type="ARBA" id="ARBA00022723"/>
    </source>
</evidence>
<dbReference type="InterPro" id="IPR013087">
    <property type="entry name" value="Znf_C2H2_type"/>
</dbReference>
<dbReference type="InterPro" id="IPR051061">
    <property type="entry name" value="Zinc_finger_trans_reg"/>
</dbReference>
<keyword evidence="7" id="KW-0804">Transcription</keyword>
<dbReference type="Pfam" id="PF00096">
    <property type="entry name" value="zf-C2H2"/>
    <property type="match status" value="2"/>
</dbReference>
<dbReference type="EMBL" id="OC863475">
    <property type="protein sequence ID" value="CAD7631028.1"/>
    <property type="molecule type" value="Genomic_DNA"/>
</dbReference>
<feature type="region of interest" description="Disordered" evidence="10">
    <location>
        <begin position="1"/>
        <end position="65"/>
    </location>
</feature>
<keyword evidence="8" id="KW-0539">Nucleus</keyword>